<proteinExistence type="predicted"/>
<dbReference type="AlphaFoldDB" id="A0A0A9C333"/>
<name>A0A0A9C333_ARUDO</name>
<reference evidence="1" key="1">
    <citation type="submission" date="2014-09" db="EMBL/GenBank/DDBJ databases">
        <authorList>
            <person name="Magalhaes I.L.F."/>
            <person name="Oliveira U."/>
            <person name="Santos F.R."/>
            <person name="Vidigal T.H.D.A."/>
            <person name="Brescovit A.D."/>
            <person name="Santos A.J."/>
        </authorList>
    </citation>
    <scope>NUCLEOTIDE SEQUENCE</scope>
    <source>
        <tissue evidence="1">Shoot tissue taken approximately 20 cm above the soil surface</tissue>
    </source>
</reference>
<protein>
    <submittedName>
        <fullName evidence="1">Uncharacterized protein</fullName>
    </submittedName>
</protein>
<evidence type="ECO:0000313" key="1">
    <source>
        <dbReference type="EMBL" id="JAD68878.1"/>
    </source>
</evidence>
<organism evidence="1">
    <name type="scientific">Arundo donax</name>
    <name type="common">Giant reed</name>
    <name type="synonym">Donax arundinaceus</name>
    <dbReference type="NCBI Taxonomy" id="35708"/>
    <lineage>
        <taxon>Eukaryota</taxon>
        <taxon>Viridiplantae</taxon>
        <taxon>Streptophyta</taxon>
        <taxon>Embryophyta</taxon>
        <taxon>Tracheophyta</taxon>
        <taxon>Spermatophyta</taxon>
        <taxon>Magnoliopsida</taxon>
        <taxon>Liliopsida</taxon>
        <taxon>Poales</taxon>
        <taxon>Poaceae</taxon>
        <taxon>PACMAD clade</taxon>
        <taxon>Arundinoideae</taxon>
        <taxon>Arundineae</taxon>
        <taxon>Arundo</taxon>
    </lineage>
</organism>
<sequence>MWKAISSVAMSQRTQLLLLTLKFFLLRMFLVFSLSKRRTHKKTSSLIWHLDFQIQMKGAGG</sequence>
<reference evidence="1" key="2">
    <citation type="journal article" date="2015" name="Data Brief">
        <title>Shoot transcriptome of the giant reed, Arundo donax.</title>
        <authorList>
            <person name="Barrero R.A."/>
            <person name="Guerrero F.D."/>
            <person name="Moolhuijzen P."/>
            <person name="Goolsby J.A."/>
            <person name="Tidwell J."/>
            <person name="Bellgard S.E."/>
            <person name="Bellgard M.I."/>
        </authorList>
    </citation>
    <scope>NUCLEOTIDE SEQUENCE</scope>
    <source>
        <tissue evidence="1">Shoot tissue taken approximately 20 cm above the soil surface</tissue>
    </source>
</reference>
<dbReference type="EMBL" id="GBRH01229017">
    <property type="protein sequence ID" value="JAD68878.1"/>
    <property type="molecule type" value="Transcribed_RNA"/>
</dbReference>
<accession>A0A0A9C333</accession>